<proteinExistence type="predicted"/>
<keyword evidence="2" id="KW-1185">Reference proteome</keyword>
<protein>
    <submittedName>
        <fullName evidence="1">Uncharacterized protein</fullName>
    </submittedName>
</protein>
<name>A0ABD6EP18_9BILA</name>
<dbReference type="Proteomes" id="UP001608902">
    <property type="component" value="Unassembled WGS sequence"/>
</dbReference>
<comment type="caution">
    <text evidence="1">The sequence shown here is derived from an EMBL/GenBank/DDBJ whole genome shotgun (WGS) entry which is preliminary data.</text>
</comment>
<evidence type="ECO:0000313" key="1">
    <source>
        <dbReference type="EMBL" id="MFH4979899.1"/>
    </source>
</evidence>
<evidence type="ECO:0000313" key="2">
    <source>
        <dbReference type="Proteomes" id="UP001608902"/>
    </source>
</evidence>
<organism evidence="1 2">
    <name type="scientific">Gnathostoma spinigerum</name>
    <dbReference type="NCBI Taxonomy" id="75299"/>
    <lineage>
        <taxon>Eukaryota</taxon>
        <taxon>Metazoa</taxon>
        <taxon>Ecdysozoa</taxon>
        <taxon>Nematoda</taxon>
        <taxon>Chromadorea</taxon>
        <taxon>Rhabditida</taxon>
        <taxon>Spirurina</taxon>
        <taxon>Gnathostomatomorpha</taxon>
        <taxon>Gnathostomatoidea</taxon>
        <taxon>Gnathostomatidae</taxon>
        <taxon>Gnathostoma</taxon>
    </lineage>
</organism>
<gene>
    <name evidence="1" type="ORF">AB6A40_006608</name>
</gene>
<dbReference type="EMBL" id="JBGFUD010004786">
    <property type="protein sequence ID" value="MFH4979899.1"/>
    <property type="molecule type" value="Genomic_DNA"/>
</dbReference>
<dbReference type="AlphaFoldDB" id="A0ABD6EP18"/>
<sequence length="219" mass="24716">MTKGPPECAAKDQCSNVKDDFVCSYCQRSLPSIPFPIPLDKPLPIKFCLPKREDISSTEIRNIIKENGKKISKESCSARTNKPANDTLFRGLREKENEDGSRLSLNAANGSQMLNSDENNELLFRKLQSVNRKLSRQSTVQLTENYSGFFPEFLGTPAQPNVLETDDQSPSERKYREIIVKKARQANSVIPFVKIAYPDYVGPTAVCHQEIVKCEETNR</sequence>
<reference evidence="1 2" key="1">
    <citation type="submission" date="2024-08" db="EMBL/GenBank/DDBJ databases">
        <title>Gnathostoma spinigerum genome.</title>
        <authorList>
            <person name="Gonzalez-Bertolin B."/>
            <person name="Monzon S."/>
            <person name="Zaballos A."/>
            <person name="Jimenez P."/>
            <person name="Dekumyoy P."/>
            <person name="Varona S."/>
            <person name="Cuesta I."/>
            <person name="Sumanam S."/>
            <person name="Adisakwattana P."/>
            <person name="Gasser R.B."/>
            <person name="Hernandez-Gonzalez A."/>
            <person name="Young N.D."/>
            <person name="Perteguer M.J."/>
        </authorList>
    </citation>
    <scope>NUCLEOTIDE SEQUENCE [LARGE SCALE GENOMIC DNA]</scope>
    <source>
        <strain evidence="1">AL3</strain>
        <tissue evidence="1">Liver</tissue>
    </source>
</reference>
<accession>A0ABD6EP18</accession>